<keyword evidence="4" id="KW-1185">Reference proteome</keyword>
<dbReference type="EMBL" id="JACEOL010000023">
    <property type="protein sequence ID" value="MBA4602072.1"/>
    <property type="molecule type" value="Genomic_DNA"/>
</dbReference>
<gene>
    <name evidence="3" type="ORF">H2C83_07020</name>
</gene>
<feature type="region of interest" description="Disordered" evidence="1">
    <location>
        <begin position="50"/>
        <end position="70"/>
    </location>
</feature>
<protein>
    <submittedName>
        <fullName evidence="3">Uncharacterized protein</fullName>
    </submittedName>
</protein>
<dbReference type="Proteomes" id="UP000538292">
    <property type="component" value="Unassembled WGS sequence"/>
</dbReference>
<accession>A0A7W1XS16</accession>
<feature type="transmembrane region" description="Helical" evidence="2">
    <location>
        <begin position="193"/>
        <end position="216"/>
    </location>
</feature>
<evidence type="ECO:0000256" key="2">
    <source>
        <dbReference type="SAM" id="Phobius"/>
    </source>
</evidence>
<evidence type="ECO:0000313" key="4">
    <source>
        <dbReference type="Proteomes" id="UP000538292"/>
    </source>
</evidence>
<keyword evidence="2" id="KW-0472">Membrane</keyword>
<sequence length="428" mass="46272">MREKIVHRWMVVLFLTLLIGTGNLGMSGEVVAGGTFDVPGVNDHFDQVNPVPQPQKPASVTNPDKEEGGTWDWITEPITDAWEWTKDKASAAWNWTKETASVFWDGIVDVSSKIAEVTVDSLTAAWDWILEHKGIVVAIISILGAIVTVIGFVVGSSLALFIGGGILAGELISGLLSWILGNKLFSDEMLFDMLVGGIAGGISALFGLAAGAGAAGSSVVRWLGTRIPWLGRIFPKMFGGGVAAGVDQSLWDLLKNGKINWMRTAIATGLGFVLVFGGETLGSHSDDIIKSINRINISPVTQYFADGTTTAPKFIGDTPLGQWLQKFGNDSGGSEARQTVSNTIQGYRLPHIHPDAGRVNRILDDDGNLVRVEIVDWQGNTKSLPRLDRANKTLSFRYSGKSIDITFDEQLRICIFHVITGLLKIKQD</sequence>
<feature type="transmembrane region" description="Helical" evidence="2">
    <location>
        <begin position="135"/>
        <end position="154"/>
    </location>
</feature>
<dbReference type="RefSeq" id="WP_181739228.1">
    <property type="nucleotide sequence ID" value="NZ_JACEOL010000023.1"/>
</dbReference>
<name>A0A7W1XS16_9BACL</name>
<comment type="caution">
    <text evidence="3">The sequence shown here is derived from an EMBL/GenBank/DDBJ whole genome shotgun (WGS) entry which is preliminary data.</text>
</comment>
<reference evidence="3 4" key="1">
    <citation type="submission" date="2020-07" db="EMBL/GenBank/DDBJ databases">
        <title>Thermoactinomyces phylogeny.</title>
        <authorList>
            <person name="Dunlap C."/>
        </authorList>
    </citation>
    <scope>NUCLEOTIDE SEQUENCE [LARGE SCALE GENOMIC DNA]</scope>
    <source>
        <strain evidence="3 4">AMNI-1</strain>
    </source>
</reference>
<feature type="transmembrane region" description="Helical" evidence="2">
    <location>
        <begin position="161"/>
        <end position="181"/>
    </location>
</feature>
<evidence type="ECO:0000256" key="1">
    <source>
        <dbReference type="SAM" id="MobiDB-lite"/>
    </source>
</evidence>
<organism evidence="3 4">
    <name type="scientific">Thermoactinomyces mirandus</name>
    <dbReference type="NCBI Taxonomy" id="2756294"/>
    <lineage>
        <taxon>Bacteria</taxon>
        <taxon>Bacillati</taxon>
        <taxon>Bacillota</taxon>
        <taxon>Bacilli</taxon>
        <taxon>Bacillales</taxon>
        <taxon>Thermoactinomycetaceae</taxon>
        <taxon>Thermoactinomyces</taxon>
    </lineage>
</organism>
<dbReference type="AlphaFoldDB" id="A0A7W1XS16"/>
<keyword evidence="2" id="KW-0812">Transmembrane</keyword>
<proteinExistence type="predicted"/>
<keyword evidence="2" id="KW-1133">Transmembrane helix</keyword>
<evidence type="ECO:0000313" key="3">
    <source>
        <dbReference type="EMBL" id="MBA4602072.1"/>
    </source>
</evidence>